<evidence type="ECO:0000256" key="5">
    <source>
        <dbReference type="ARBA" id="ARBA00022692"/>
    </source>
</evidence>
<keyword evidence="4" id="KW-1003">Cell membrane</keyword>
<proteinExistence type="inferred from homology"/>
<evidence type="ECO:0000256" key="6">
    <source>
        <dbReference type="ARBA" id="ARBA00022989"/>
    </source>
</evidence>
<dbReference type="PROSITE" id="PS50850">
    <property type="entry name" value="MFS"/>
    <property type="match status" value="1"/>
</dbReference>
<keyword evidence="6 8" id="KW-1133">Transmembrane helix</keyword>
<evidence type="ECO:0000313" key="10">
    <source>
        <dbReference type="EMBL" id="KAF6800310.1"/>
    </source>
</evidence>
<evidence type="ECO:0000256" key="2">
    <source>
        <dbReference type="ARBA" id="ARBA00004236"/>
    </source>
</evidence>
<feature type="transmembrane region" description="Helical" evidence="8">
    <location>
        <begin position="500"/>
        <end position="518"/>
    </location>
</feature>
<dbReference type="EMBL" id="WIGN01000307">
    <property type="protein sequence ID" value="KAF6800310.1"/>
    <property type="molecule type" value="Genomic_DNA"/>
</dbReference>
<feature type="transmembrane region" description="Helical" evidence="8">
    <location>
        <begin position="225"/>
        <end position="245"/>
    </location>
</feature>
<dbReference type="PROSITE" id="PS00216">
    <property type="entry name" value="SUGAR_TRANSPORT_1"/>
    <property type="match status" value="1"/>
</dbReference>
<keyword evidence="7 8" id="KW-0472">Membrane</keyword>
<dbReference type="InterPro" id="IPR005829">
    <property type="entry name" value="Sugar_transporter_CS"/>
</dbReference>
<protein>
    <submittedName>
        <fullName evidence="10">MFS multidrug transporter</fullName>
    </submittedName>
</protein>
<evidence type="ECO:0000256" key="3">
    <source>
        <dbReference type="ARBA" id="ARBA00008335"/>
    </source>
</evidence>
<feature type="transmembrane region" description="Helical" evidence="8">
    <location>
        <begin position="403"/>
        <end position="424"/>
    </location>
</feature>
<dbReference type="InterPro" id="IPR020846">
    <property type="entry name" value="MFS_dom"/>
</dbReference>
<feature type="domain" description="Major facilitator superfamily (MFS) profile" evidence="9">
    <location>
        <begin position="71"/>
        <end position="534"/>
    </location>
</feature>
<evidence type="ECO:0000256" key="1">
    <source>
        <dbReference type="ARBA" id="ARBA00004141"/>
    </source>
</evidence>
<dbReference type="PANTHER" id="PTHR23502:SF134">
    <property type="entry name" value="MAJOR FACILITATOR SUPERFAMILY (MFS) PROFILE DOMAIN-CONTAINING PROTEIN-RELATED"/>
    <property type="match status" value="1"/>
</dbReference>
<dbReference type="SUPFAM" id="SSF103473">
    <property type="entry name" value="MFS general substrate transporter"/>
    <property type="match status" value="1"/>
</dbReference>
<dbReference type="Proteomes" id="UP000652219">
    <property type="component" value="Unassembled WGS sequence"/>
</dbReference>
<comment type="similarity">
    <text evidence="3">Belongs to the major facilitator superfamily.</text>
</comment>
<gene>
    <name evidence="10" type="ORF">CSOJ01_12238</name>
</gene>
<feature type="transmembrane region" description="Helical" evidence="8">
    <location>
        <begin position="430"/>
        <end position="455"/>
    </location>
</feature>
<dbReference type="Pfam" id="PF07690">
    <property type="entry name" value="MFS_1"/>
    <property type="match status" value="1"/>
</dbReference>
<evidence type="ECO:0000259" key="9">
    <source>
        <dbReference type="PROSITE" id="PS50850"/>
    </source>
</evidence>
<comment type="caution">
    <text evidence="10">The sequence shown here is derived from an EMBL/GenBank/DDBJ whole genome shotgun (WGS) entry which is preliminary data.</text>
</comment>
<reference evidence="10 11" key="1">
    <citation type="journal article" date="2020" name="Phytopathology">
        <title>Genome Sequence Resources of Colletotrichum truncatum, C. plurivorum, C. musicola, and C. sojae: Four Species Pathogenic to Soybean (Glycine max).</title>
        <authorList>
            <person name="Rogerio F."/>
            <person name="Boufleur T.R."/>
            <person name="Ciampi-Guillardi M."/>
            <person name="Sukno S.A."/>
            <person name="Thon M.R."/>
            <person name="Massola Junior N.S."/>
            <person name="Baroncelli R."/>
        </authorList>
    </citation>
    <scope>NUCLEOTIDE SEQUENCE [LARGE SCALE GENOMIC DNA]</scope>
    <source>
        <strain evidence="10 11">LFN0009</strain>
    </source>
</reference>
<sequence length="534" mass="58105">MPFDTNPNEAQAAPGGCVNTIDLEVTFDANLPIPVLDTDNEATPPDLRPPVHLNAKFRSPLTWSTSRRTIALVLLCISSCFSSVAASAYSPTKEAMASEWGIDRTAALVGITIFTTGFAFTPMILAPISEVWGRKLVFALTGTLLVICQICSAEAKSYPGMMAARFFAGVGCSSYSGMIGGTISDIYAPHERNTPMALFSGCALFGAGLGPLVSGFIVQYASWRWVFWMQAIANALVVVSMAAFIPETRSNVLLQRKAEALNKWYGSQAGRASGFIVPVASSKQSIVSRQIRWNVKDNQDRKSIGQMIAASVTLPFMLLFTEPVVFFFSLWATFSWSIVYICFAAVPLVFTEIYHFDLSSANAVFASTCVAATIAPPISIYQERWLDRHPSPRLPLDRPERRLYFSCVQSILLPIGLSVFGWTAREQVHWVVPAIGIGLATLGVFSVYLAVFNYLADSYHGYASSALAAQSFCRNFIAGFLPLVTLQMYTNLGYGPASSLLGGIGLLLTAGPWVLVGFGETIREKSRFANKLNQ</sequence>
<dbReference type="InterPro" id="IPR011701">
    <property type="entry name" value="MFS"/>
</dbReference>
<evidence type="ECO:0000313" key="11">
    <source>
        <dbReference type="Proteomes" id="UP000652219"/>
    </source>
</evidence>
<dbReference type="GO" id="GO:0042908">
    <property type="term" value="P:xenobiotic transport"/>
    <property type="evidence" value="ECO:0007669"/>
    <property type="project" value="UniProtKB-ARBA"/>
</dbReference>
<feature type="transmembrane region" description="Helical" evidence="8">
    <location>
        <begin position="196"/>
        <end position="218"/>
    </location>
</feature>
<feature type="transmembrane region" description="Helical" evidence="8">
    <location>
        <begin position="69"/>
        <end position="89"/>
    </location>
</feature>
<feature type="transmembrane region" description="Helical" evidence="8">
    <location>
        <begin position="303"/>
        <end position="320"/>
    </location>
</feature>
<feature type="transmembrane region" description="Helical" evidence="8">
    <location>
        <begin position="131"/>
        <end position="151"/>
    </location>
</feature>
<feature type="transmembrane region" description="Helical" evidence="8">
    <location>
        <begin position="327"/>
        <end position="350"/>
    </location>
</feature>
<dbReference type="FunFam" id="1.20.1250.20:FF:000082">
    <property type="entry name" value="MFS multidrug transporter, putative"/>
    <property type="match status" value="1"/>
</dbReference>
<dbReference type="GO" id="GO:0005886">
    <property type="term" value="C:plasma membrane"/>
    <property type="evidence" value="ECO:0007669"/>
    <property type="project" value="UniProtKB-SubCell"/>
</dbReference>
<dbReference type="GO" id="GO:0140115">
    <property type="term" value="P:export across plasma membrane"/>
    <property type="evidence" value="ECO:0007669"/>
    <property type="project" value="UniProtKB-ARBA"/>
</dbReference>
<keyword evidence="5 8" id="KW-0812">Transmembrane</keyword>
<dbReference type="Gene3D" id="1.20.1250.20">
    <property type="entry name" value="MFS general substrate transporter like domains"/>
    <property type="match status" value="1"/>
</dbReference>
<dbReference type="AlphaFoldDB" id="A0A8H6MMM2"/>
<name>A0A8H6MMM2_9PEZI</name>
<feature type="transmembrane region" description="Helical" evidence="8">
    <location>
        <begin position="362"/>
        <end position="382"/>
    </location>
</feature>
<organism evidence="10 11">
    <name type="scientific">Colletotrichum sojae</name>
    <dbReference type="NCBI Taxonomy" id="2175907"/>
    <lineage>
        <taxon>Eukaryota</taxon>
        <taxon>Fungi</taxon>
        <taxon>Dikarya</taxon>
        <taxon>Ascomycota</taxon>
        <taxon>Pezizomycotina</taxon>
        <taxon>Sordariomycetes</taxon>
        <taxon>Hypocreomycetidae</taxon>
        <taxon>Glomerellales</taxon>
        <taxon>Glomerellaceae</taxon>
        <taxon>Colletotrichum</taxon>
        <taxon>Colletotrichum orchidearum species complex</taxon>
    </lineage>
</organism>
<keyword evidence="11" id="KW-1185">Reference proteome</keyword>
<dbReference type="PANTHER" id="PTHR23502">
    <property type="entry name" value="MAJOR FACILITATOR SUPERFAMILY"/>
    <property type="match status" value="1"/>
</dbReference>
<accession>A0A8H6MMM2</accession>
<dbReference type="InterPro" id="IPR036259">
    <property type="entry name" value="MFS_trans_sf"/>
</dbReference>
<comment type="subcellular location">
    <subcellularLocation>
        <location evidence="2">Cell membrane</location>
    </subcellularLocation>
    <subcellularLocation>
        <location evidence="1">Membrane</location>
        <topology evidence="1">Multi-pass membrane protein</topology>
    </subcellularLocation>
</comment>
<dbReference type="GO" id="GO:0022857">
    <property type="term" value="F:transmembrane transporter activity"/>
    <property type="evidence" value="ECO:0007669"/>
    <property type="project" value="InterPro"/>
</dbReference>
<feature type="transmembrane region" description="Helical" evidence="8">
    <location>
        <begin position="101"/>
        <end position="125"/>
    </location>
</feature>
<evidence type="ECO:0000256" key="4">
    <source>
        <dbReference type="ARBA" id="ARBA00022475"/>
    </source>
</evidence>
<evidence type="ECO:0000256" key="7">
    <source>
        <dbReference type="ARBA" id="ARBA00023136"/>
    </source>
</evidence>
<evidence type="ECO:0000256" key="8">
    <source>
        <dbReference type="SAM" id="Phobius"/>
    </source>
</evidence>